<feature type="compositionally biased region" description="Basic and acidic residues" evidence="1">
    <location>
        <begin position="437"/>
        <end position="464"/>
    </location>
</feature>
<dbReference type="EMBL" id="GG698899">
    <property type="protein sequence ID" value="EEU45381.1"/>
    <property type="molecule type" value="Genomic_DNA"/>
</dbReference>
<accession>C7YTA8</accession>
<feature type="compositionally biased region" description="Basic and acidic residues" evidence="1">
    <location>
        <begin position="568"/>
        <end position="581"/>
    </location>
</feature>
<dbReference type="OMA" id="HNQKIND"/>
<evidence type="ECO:0000313" key="2">
    <source>
        <dbReference type="EMBL" id="EEU45381.1"/>
    </source>
</evidence>
<proteinExistence type="predicted"/>
<dbReference type="InParanoid" id="C7YTA8"/>
<organism evidence="2 3">
    <name type="scientific">Fusarium vanettenii (strain ATCC MYA-4622 / CBS 123669 / FGSC 9596 / NRRL 45880 / 77-13-4)</name>
    <name type="common">Fusarium solani subsp. pisi</name>
    <dbReference type="NCBI Taxonomy" id="660122"/>
    <lineage>
        <taxon>Eukaryota</taxon>
        <taxon>Fungi</taxon>
        <taxon>Dikarya</taxon>
        <taxon>Ascomycota</taxon>
        <taxon>Pezizomycotina</taxon>
        <taxon>Sordariomycetes</taxon>
        <taxon>Hypocreomycetidae</taxon>
        <taxon>Hypocreales</taxon>
        <taxon>Nectriaceae</taxon>
        <taxon>Fusarium</taxon>
        <taxon>Fusarium solani species complex</taxon>
        <taxon>Fusarium vanettenii</taxon>
    </lineage>
</organism>
<feature type="compositionally biased region" description="Basic and acidic residues" evidence="1">
    <location>
        <begin position="590"/>
        <end position="692"/>
    </location>
</feature>
<dbReference type="InterPro" id="IPR040401">
    <property type="entry name" value="CCDC162"/>
</dbReference>
<feature type="compositionally biased region" description="Basic and acidic residues" evidence="1">
    <location>
        <begin position="24"/>
        <end position="48"/>
    </location>
</feature>
<feature type="region of interest" description="Disordered" evidence="1">
    <location>
        <begin position="1"/>
        <end position="63"/>
    </location>
</feature>
<dbReference type="STRING" id="660122.C7YTA8"/>
<protein>
    <submittedName>
        <fullName evidence="2">Uncharacterized protein</fullName>
    </submittedName>
</protein>
<dbReference type="HOGENOM" id="CLU_302868_0_0_1"/>
<dbReference type="VEuPathDB" id="FungiDB:NECHADRAFT_80241"/>
<name>C7YTA8_FUSV7</name>
<feature type="region of interest" description="Disordered" evidence="1">
    <location>
        <begin position="213"/>
        <end position="262"/>
    </location>
</feature>
<feature type="compositionally biased region" description="Basic and acidic residues" evidence="1">
    <location>
        <begin position="213"/>
        <end position="241"/>
    </location>
</feature>
<evidence type="ECO:0000313" key="3">
    <source>
        <dbReference type="Proteomes" id="UP000005206"/>
    </source>
</evidence>
<dbReference type="PANTHER" id="PTHR33331:SF13">
    <property type="entry name" value="COILED-COIL DOMAIN CONTAINING 162"/>
    <property type="match status" value="1"/>
</dbReference>
<feature type="compositionally biased region" description="Polar residues" evidence="1">
    <location>
        <begin position="245"/>
        <end position="257"/>
    </location>
</feature>
<dbReference type="Proteomes" id="UP000005206">
    <property type="component" value="Chromosome 5"/>
</dbReference>
<reference evidence="2 3" key="1">
    <citation type="journal article" date="2009" name="PLoS Genet.">
        <title>The genome of Nectria haematococca: contribution of supernumerary chromosomes to gene expansion.</title>
        <authorList>
            <person name="Coleman J.J."/>
            <person name="Rounsley S.D."/>
            <person name="Rodriguez-Carres M."/>
            <person name="Kuo A."/>
            <person name="Wasmann C.C."/>
            <person name="Grimwood J."/>
            <person name="Schmutz J."/>
            <person name="Taga M."/>
            <person name="White G.J."/>
            <person name="Zhou S."/>
            <person name="Schwartz D.C."/>
            <person name="Freitag M."/>
            <person name="Ma L.J."/>
            <person name="Danchin E.G."/>
            <person name="Henrissat B."/>
            <person name="Coutinho P.M."/>
            <person name="Nelson D.R."/>
            <person name="Straney D."/>
            <person name="Napoli C.A."/>
            <person name="Barker B.M."/>
            <person name="Gribskov M."/>
            <person name="Rep M."/>
            <person name="Kroken S."/>
            <person name="Molnar I."/>
            <person name="Rensing C."/>
            <person name="Kennell J.C."/>
            <person name="Zamora J."/>
            <person name="Farman M.L."/>
            <person name="Selker E.U."/>
            <person name="Salamov A."/>
            <person name="Shapiro H."/>
            <person name="Pangilinan J."/>
            <person name="Lindquist E."/>
            <person name="Lamers C."/>
            <person name="Grigoriev I.V."/>
            <person name="Geiser D.M."/>
            <person name="Covert S.F."/>
            <person name="Temporini E."/>
            <person name="Vanetten H.D."/>
        </authorList>
    </citation>
    <scope>NUCLEOTIDE SEQUENCE [LARGE SCALE GENOMIC DNA]</scope>
    <source>
        <strain evidence="3">ATCC MYA-4622 / CBS 123669 / FGSC 9596 / NRRL 45880 / 77-13-4</strain>
    </source>
</reference>
<gene>
    <name evidence="2" type="ORF">NECHADRAFT_80241</name>
</gene>
<dbReference type="AlphaFoldDB" id="C7YTA8"/>
<feature type="region of interest" description="Disordered" evidence="1">
    <location>
        <begin position="568"/>
        <end position="692"/>
    </location>
</feature>
<dbReference type="RefSeq" id="XP_003051094.1">
    <property type="nucleotide sequence ID" value="XM_003051048.1"/>
</dbReference>
<dbReference type="KEGG" id="nhe:NECHADRAFT_80241"/>
<dbReference type="PANTHER" id="PTHR33331">
    <property type="entry name" value="COILED-COIL DOMAIN-CONTAINING PROTEIN 162"/>
    <property type="match status" value="1"/>
</dbReference>
<feature type="compositionally biased region" description="Basic and acidic residues" evidence="1">
    <location>
        <begin position="502"/>
        <end position="544"/>
    </location>
</feature>
<dbReference type="Gene3D" id="1.10.287.1490">
    <property type="match status" value="1"/>
</dbReference>
<evidence type="ECO:0000256" key="1">
    <source>
        <dbReference type="SAM" id="MobiDB-lite"/>
    </source>
</evidence>
<dbReference type="eggNOG" id="ENOG502REM9">
    <property type="taxonomic scope" value="Eukaryota"/>
</dbReference>
<feature type="compositionally biased region" description="Basic and acidic residues" evidence="1">
    <location>
        <begin position="480"/>
        <end position="495"/>
    </location>
</feature>
<sequence length="984" mass="113177">MNGNWQQQSDDETEDSFQQTTDTDGDRLDQQIADYHENQENRQRHDSEWWGTRHPYPENGDPDREFIHARNPPISGEEVDDAVAAFNRVATNQGTEEFNTLNVSMRPTTPPMERARKQVEGLVEQGIEVTTALRDEIYEKHTRDSGLTAAMQEYCRNGNDVPHAHANEFLKMHDRLKALFAEKMTESSKQIQELSDNFDDYKKSKEERVEMLEEKLSESETKLAEAKDKLESKQSELDKIKQQGGEDSTQQTNGTSQSEEKVARLLKEKARLQSKIVMYEAGKTREEVESVAGDEFRVDDEYTADLIAAEDRANTADRERQAGNHFHQEFYEAIKEKAERWEAKAITADNNSDQDGAMSNDTVELLHEVARDLDEMVLGFQRGWPPAHDAFDVGQIQQDNVTKDALERSGKELRENLEQQETEIKERLEDVAKLIKENAEKKEELETLVKEVEESQKNLKKPTDEGTTGSPAPSSPGELVKLKEDLSKHKDWLAEKDDENNDLSRENDELKDQVKKLEGEKEKLEKQHKEKDNKVRKLESERTSLWDNNSELINHRTTLEADIKKVRSEKEELEKEKKQLESEQATNQTELKKLQDEKDKLEKLRQDESKKLKECMTARQKKGDLEGDAKKLDDLRKEKEKLEAQHATDQDDLEKARADNRGLTKERDDLQQSLEKKVQETKGLEQEKKQMHVDCKEEKRRLEMNIEALQERHDDKEREVEELRHQGDSNWRSADALIRAAAKAAARAARNAGSPDDDDDETPTLGGAELSLMDRINYLNLSVFLRTRNYVELALREGCNRLANMLIHDANKWAEQCREDLSKMNPSVNNQVRASLYVLNGLKRVMVAKDMNEINKGAREFKYGQKILVAQDSDPATFGQLIDLAGSLVEWLDRLNISHDHPEMRRGLQVDKVSWKKNIEFVVTRRAKLQSGLRNDPNLKASVLRRTGLHSPLTPERWGDDVVLEEDLGDDEVVSRKRSSEDGN</sequence>
<dbReference type="OrthoDB" id="5091933at2759"/>
<dbReference type="GeneID" id="9668491"/>
<keyword evidence="3" id="KW-1185">Reference proteome</keyword>
<feature type="region of interest" description="Disordered" evidence="1">
    <location>
        <begin position="437"/>
        <end position="551"/>
    </location>
</feature>